<reference evidence="1 2" key="1">
    <citation type="submission" date="2018-09" db="EMBL/GenBank/DDBJ databases">
        <title>Genomic Encyclopedia of Archaeal and Bacterial Type Strains, Phase II (KMG-II): from individual species to whole genera.</title>
        <authorList>
            <person name="Goeker M."/>
        </authorList>
    </citation>
    <scope>NUCLEOTIDE SEQUENCE [LARGE SCALE GENOMIC DNA]</scope>
    <source>
        <strain evidence="1 2">DSM 21950</strain>
    </source>
</reference>
<keyword evidence="2" id="KW-1185">Reference proteome</keyword>
<dbReference type="AlphaFoldDB" id="A0A419X9V2"/>
<evidence type="ECO:0000313" key="1">
    <source>
        <dbReference type="EMBL" id="RKE04521.1"/>
    </source>
</evidence>
<protein>
    <recommendedName>
        <fullName evidence="3">DUF1835 domain-containing protein</fullName>
    </recommendedName>
</protein>
<evidence type="ECO:0000313" key="2">
    <source>
        <dbReference type="Proteomes" id="UP000284531"/>
    </source>
</evidence>
<evidence type="ECO:0008006" key="3">
    <source>
        <dbReference type="Google" id="ProtNLM"/>
    </source>
</evidence>
<gene>
    <name evidence="1" type="ORF">BXY64_1547</name>
</gene>
<sequence>MHKTYHIVNGDCLKEMFPKNIKGELIVARECLVDGNVTGESLDELLQVRAKFICSKYPVFSEEEYHQGTSVELKKILEINEKDEVNLWFEDDLFCQVNFWFCLNLLFENGKNQNIFLVRPNKGNEYNFGRMNQEELLMAHEHKMSIDSKSLMQMSKLWRMYQHKDWTGMLEIADQLKEQFSFLLPAVNAQIDRLSKGKYEGRPKESLRNIIIELETTEFAPLFKEFCKREEIYGFGDFQVRGLLKEILTSK</sequence>
<accession>A0A419X9V2</accession>
<proteinExistence type="predicted"/>
<organism evidence="1 2">
    <name type="scientific">Marinifilum flexuosum</name>
    <dbReference type="NCBI Taxonomy" id="1117708"/>
    <lineage>
        <taxon>Bacteria</taxon>
        <taxon>Pseudomonadati</taxon>
        <taxon>Bacteroidota</taxon>
        <taxon>Bacteroidia</taxon>
        <taxon>Marinilabiliales</taxon>
        <taxon>Marinifilaceae</taxon>
    </lineage>
</organism>
<dbReference type="EMBL" id="RAPQ01000008">
    <property type="protein sequence ID" value="RKE04521.1"/>
    <property type="molecule type" value="Genomic_DNA"/>
</dbReference>
<name>A0A419X9V2_9BACT</name>
<comment type="caution">
    <text evidence="1">The sequence shown here is derived from an EMBL/GenBank/DDBJ whole genome shotgun (WGS) entry which is preliminary data.</text>
</comment>
<dbReference type="OrthoDB" id="127805at2"/>
<dbReference type="RefSeq" id="WP_120239287.1">
    <property type="nucleotide sequence ID" value="NZ_RAPQ01000008.1"/>
</dbReference>
<dbReference type="Proteomes" id="UP000284531">
    <property type="component" value="Unassembled WGS sequence"/>
</dbReference>